<gene>
    <name evidence="1" type="ORF">OSH07_17725</name>
</gene>
<reference evidence="1" key="1">
    <citation type="submission" date="2022-11" db="EMBL/GenBank/DDBJ databases">
        <title>Biodiversity and phylogenetic relationships of bacteria.</title>
        <authorList>
            <person name="Machado R.A.R."/>
            <person name="Bhat A."/>
            <person name="Loulou A."/>
            <person name="Kallel S."/>
        </authorList>
    </citation>
    <scope>NUCLEOTIDE SEQUENCE</scope>
    <source>
        <strain evidence="1">K-TC2</strain>
    </source>
</reference>
<dbReference type="AlphaFoldDB" id="A0A9X3E3J8"/>
<keyword evidence="2" id="KW-1185">Reference proteome</keyword>
<dbReference type="Proteomes" id="UP001144805">
    <property type="component" value="Unassembled WGS sequence"/>
</dbReference>
<sequence>MFDSAVYYVQPNEDRGYAIVSQSGSQIGAFTSHDVAVSMAKHLGHSAAELGMAARVFERSAENEETLVYERWPIRVADLPWDAVTD</sequence>
<proteinExistence type="predicted"/>
<name>A0A9X3E3J8_9HYPH</name>
<dbReference type="RefSeq" id="WP_266340018.1">
    <property type="nucleotide sequence ID" value="NZ_JAPKNK010000008.1"/>
</dbReference>
<dbReference type="EMBL" id="JAPKNK010000008">
    <property type="protein sequence ID" value="MCX5571050.1"/>
    <property type="molecule type" value="Genomic_DNA"/>
</dbReference>
<organism evidence="1 2">
    <name type="scientific">Kaistia nematophila</name>
    <dbReference type="NCBI Taxonomy" id="2994654"/>
    <lineage>
        <taxon>Bacteria</taxon>
        <taxon>Pseudomonadati</taxon>
        <taxon>Pseudomonadota</taxon>
        <taxon>Alphaproteobacteria</taxon>
        <taxon>Hyphomicrobiales</taxon>
        <taxon>Kaistiaceae</taxon>
        <taxon>Kaistia</taxon>
    </lineage>
</organism>
<protein>
    <recommendedName>
        <fullName evidence="3">DUF2188 domain-containing protein</fullName>
    </recommendedName>
</protein>
<accession>A0A9X3E3J8</accession>
<evidence type="ECO:0000313" key="1">
    <source>
        <dbReference type="EMBL" id="MCX5571050.1"/>
    </source>
</evidence>
<comment type="caution">
    <text evidence="1">The sequence shown here is derived from an EMBL/GenBank/DDBJ whole genome shotgun (WGS) entry which is preliminary data.</text>
</comment>
<evidence type="ECO:0000313" key="2">
    <source>
        <dbReference type="Proteomes" id="UP001144805"/>
    </source>
</evidence>
<evidence type="ECO:0008006" key="3">
    <source>
        <dbReference type="Google" id="ProtNLM"/>
    </source>
</evidence>